<dbReference type="KEGG" id="bsed:DN745_18075"/>
<evidence type="ECO:0000313" key="2">
    <source>
        <dbReference type="EMBL" id="AWV91130.1"/>
    </source>
</evidence>
<dbReference type="AlphaFoldDB" id="A0A2Z4FQC8"/>
<dbReference type="OrthoDB" id="9772884at2"/>
<protein>
    <recommendedName>
        <fullName evidence="1">Glycosyltransferase RgtA/B/C/D-like domain-containing protein</fullName>
    </recommendedName>
</protein>
<accession>A0A2Z4FQC8</accession>
<dbReference type="Proteomes" id="UP000249799">
    <property type="component" value="Chromosome"/>
</dbReference>
<dbReference type="RefSeq" id="WP_111337115.1">
    <property type="nucleotide sequence ID" value="NZ_CP030032.1"/>
</dbReference>
<keyword evidence="3" id="KW-1185">Reference proteome</keyword>
<dbReference type="InterPro" id="IPR038731">
    <property type="entry name" value="RgtA/B/C-like"/>
</dbReference>
<dbReference type="EMBL" id="CP030032">
    <property type="protein sequence ID" value="AWV91130.1"/>
    <property type="molecule type" value="Genomic_DNA"/>
</dbReference>
<evidence type="ECO:0000313" key="3">
    <source>
        <dbReference type="Proteomes" id="UP000249799"/>
    </source>
</evidence>
<gene>
    <name evidence="2" type="ORF">DN745_18075</name>
</gene>
<sequence length="475" mass="53316">MYQKSLALVFLWVLYGSVGFLSYGYDDEFFNMNLVEAADGALQLAALVNRVDVHPPGSYLLNWLVLKLTGDWSFVRLVGAIMTASSLWLVWKEIARSRPAFFAFVAIGLNPTLLLWGTGLRWYAYAVTIINLMIYLLLRPCERQRIFWGFFFFLSVALVYIGYIGLIIVPVLFLIALTARRQKWRDEWVTIAWTGAAAAALVLPQIIVFFRVHLQNSSAQFGGYLRSIFGLGFHLFAGQGSYPLTIAGGALIFGNAILLVVSMADIRATLKAPSAQLLLVGSVSLLLTRLTTKYRNLVTLSSAQGAWQSGAYSRIQTRWLRVTTFVLISLGNLWGVVNVASHQNTSKGTWNMPYDEILATIRQRAEHCNAATLITSDPGIAYYGEALVPTLIYLHRDAHWKSNAEAAEGCIIAIRTFRGSMSRQKAQAYSDFLLSQKARTTEVIDIGFDKNASFKRRFERDIPEYYAYIHVIEPR</sequence>
<dbReference type="Pfam" id="PF13231">
    <property type="entry name" value="PMT_2"/>
    <property type="match status" value="1"/>
</dbReference>
<proteinExistence type="predicted"/>
<feature type="domain" description="Glycosyltransferase RgtA/B/C/D-like" evidence="1">
    <location>
        <begin position="54"/>
        <end position="206"/>
    </location>
</feature>
<evidence type="ECO:0000259" key="1">
    <source>
        <dbReference type="Pfam" id="PF13231"/>
    </source>
</evidence>
<organism evidence="2 3">
    <name type="scientific">Bradymonas sediminis</name>
    <dbReference type="NCBI Taxonomy" id="1548548"/>
    <lineage>
        <taxon>Bacteria</taxon>
        <taxon>Deltaproteobacteria</taxon>
        <taxon>Bradymonadales</taxon>
        <taxon>Bradymonadaceae</taxon>
        <taxon>Bradymonas</taxon>
    </lineage>
</organism>
<reference evidence="2 3" key="1">
    <citation type="submission" date="2018-06" db="EMBL/GenBank/DDBJ databases">
        <title>Lujinxingia sediminis gen. nov. sp. nov., a new facultative anaerobic member of the class Deltaproteobacteria, and proposal of Lujinxingaceae fam. nov.</title>
        <authorList>
            <person name="Guo L.-Y."/>
            <person name="Li C.-M."/>
            <person name="Wang S."/>
            <person name="Du Z.-J."/>
        </authorList>
    </citation>
    <scope>NUCLEOTIDE SEQUENCE [LARGE SCALE GENOMIC DNA]</scope>
    <source>
        <strain evidence="2 3">FA350</strain>
    </source>
</reference>
<name>A0A2Z4FQC8_9DELT</name>